<dbReference type="InterPro" id="IPR001965">
    <property type="entry name" value="Znf_PHD"/>
</dbReference>
<feature type="region of interest" description="Disordered" evidence="5">
    <location>
        <begin position="175"/>
        <end position="361"/>
    </location>
</feature>
<evidence type="ECO:0000259" key="6">
    <source>
        <dbReference type="PROSITE" id="PS50016"/>
    </source>
</evidence>
<feature type="region of interest" description="Disordered" evidence="5">
    <location>
        <begin position="641"/>
        <end position="667"/>
    </location>
</feature>
<dbReference type="GO" id="GO:0061186">
    <property type="term" value="P:negative regulation of silent mating-type cassette heterochromatin formation"/>
    <property type="evidence" value="ECO:0007669"/>
    <property type="project" value="TreeGrafter"/>
</dbReference>
<feature type="compositionally biased region" description="Basic residues" evidence="5">
    <location>
        <begin position="231"/>
        <end position="241"/>
    </location>
</feature>
<evidence type="ECO:0000256" key="3">
    <source>
        <dbReference type="ARBA" id="ARBA00022833"/>
    </source>
</evidence>
<dbReference type="GO" id="GO:0008270">
    <property type="term" value="F:zinc ion binding"/>
    <property type="evidence" value="ECO:0007669"/>
    <property type="project" value="UniProtKB-KW"/>
</dbReference>
<keyword evidence="3" id="KW-0862">Zinc</keyword>
<feature type="compositionally biased region" description="Polar residues" evidence="5">
    <location>
        <begin position="175"/>
        <end position="195"/>
    </location>
</feature>
<dbReference type="PROSITE" id="PS50016">
    <property type="entry name" value="ZF_PHD_2"/>
    <property type="match status" value="1"/>
</dbReference>
<evidence type="ECO:0000256" key="4">
    <source>
        <dbReference type="PROSITE-ProRule" id="PRU00146"/>
    </source>
</evidence>
<dbReference type="Pfam" id="PF20826">
    <property type="entry name" value="PHD_5"/>
    <property type="match status" value="1"/>
</dbReference>
<evidence type="ECO:0000256" key="5">
    <source>
        <dbReference type="SAM" id="MobiDB-lite"/>
    </source>
</evidence>
<feature type="compositionally biased region" description="Basic and acidic residues" evidence="5">
    <location>
        <begin position="55"/>
        <end position="66"/>
    </location>
</feature>
<proteinExistence type="predicted"/>
<keyword evidence="8" id="KW-1185">Reference proteome</keyword>
<feature type="region of interest" description="Disordered" evidence="5">
    <location>
        <begin position="879"/>
        <end position="900"/>
    </location>
</feature>
<dbReference type="InterPro" id="IPR013083">
    <property type="entry name" value="Znf_RING/FYVE/PHD"/>
</dbReference>
<evidence type="ECO:0000313" key="8">
    <source>
        <dbReference type="Proteomes" id="UP000245699"/>
    </source>
</evidence>
<dbReference type="Gene3D" id="3.30.40.10">
    <property type="entry name" value="Zinc/RING finger domain, C3HC4 (zinc finger)"/>
    <property type="match status" value="1"/>
</dbReference>
<keyword evidence="1" id="KW-0479">Metal-binding</keyword>
<dbReference type="AlphaFoldDB" id="A0A2T9YBG9"/>
<dbReference type="PROSITE" id="PS01359">
    <property type="entry name" value="ZF_PHD_1"/>
    <property type="match status" value="1"/>
</dbReference>
<evidence type="ECO:0000256" key="1">
    <source>
        <dbReference type="ARBA" id="ARBA00022723"/>
    </source>
</evidence>
<dbReference type="InterPro" id="IPR053051">
    <property type="entry name" value="HDAC_complex_subunit"/>
</dbReference>
<dbReference type="InterPro" id="IPR019786">
    <property type="entry name" value="Zinc_finger_PHD-type_CS"/>
</dbReference>
<feature type="compositionally biased region" description="Basic and acidic residues" evidence="5">
    <location>
        <begin position="249"/>
        <end position="265"/>
    </location>
</feature>
<dbReference type="SMART" id="SM00249">
    <property type="entry name" value="PHD"/>
    <property type="match status" value="1"/>
</dbReference>
<dbReference type="EMBL" id="MBFT01000529">
    <property type="protein sequence ID" value="PVU89665.1"/>
    <property type="molecule type" value="Genomic_DNA"/>
</dbReference>
<evidence type="ECO:0000313" key="7">
    <source>
        <dbReference type="EMBL" id="PVU89665.1"/>
    </source>
</evidence>
<comment type="caution">
    <text evidence="7">The sequence shown here is derived from an EMBL/GenBank/DDBJ whole genome shotgun (WGS) entry which is preliminary data.</text>
</comment>
<dbReference type="GO" id="GO:0070210">
    <property type="term" value="C:Rpd3L-Expanded complex"/>
    <property type="evidence" value="ECO:0007669"/>
    <property type="project" value="TreeGrafter"/>
</dbReference>
<feature type="compositionally biased region" description="Polar residues" evidence="5">
    <location>
        <begin position="266"/>
        <end position="286"/>
    </location>
</feature>
<dbReference type="STRING" id="61424.A0A2T9YBG9"/>
<organism evidence="7 8">
    <name type="scientific">Furculomyces boomerangus</name>
    <dbReference type="NCBI Taxonomy" id="61424"/>
    <lineage>
        <taxon>Eukaryota</taxon>
        <taxon>Fungi</taxon>
        <taxon>Fungi incertae sedis</taxon>
        <taxon>Zoopagomycota</taxon>
        <taxon>Kickxellomycotina</taxon>
        <taxon>Harpellomycetes</taxon>
        <taxon>Harpellales</taxon>
        <taxon>Harpellaceae</taxon>
        <taxon>Furculomyces</taxon>
    </lineage>
</organism>
<accession>A0A2T9YBG9</accession>
<dbReference type="Proteomes" id="UP000245699">
    <property type="component" value="Unassembled WGS sequence"/>
</dbReference>
<dbReference type="CDD" id="cd15550">
    <property type="entry name" value="PHD_MLL5"/>
    <property type="match status" value="1"/>
</dbReference>
<dbReference type="GO" id="GO:0061188">
    <property type="term" value="P:negative regulation of rDNA heterochromatin formation"/>
    <property type="evidence" value="ECO:0007669"/>
    <property type="project" value="TreeGrafter"/>
</dbReference>
<evidence type="ECO:0000256" key="2">
    <source>
        <dbReference type="ARBA" id="ARBA00022771"/>
    </source>
</evidence>
<keyword evidence="2 4" id="KW-0863">Zinc-finger</keyword>
<name>A0A2T9YBG9_9FUNG</name>
<feature type="domain" description="PHD-type" evidence="6">
    <location>
        <begin position="95"/>
        <end position="144"/>
    </location>
</feature>
<dbReference type="GO" id="GO:0033698">
    <property type="term" value="C:Rpd3L complex"/>
    <property type="evidence" value="ECO:0007669"/>
    <property type="project" value="TreeGrafter"/>
</dbReference>
<feature type="compositionally biased region" description="Low complexity" evidence="5">
    <location>
        <begin position="350"/>
        <end position="361"/>
    </location>
</feature>
<feature type="region of interest" description="Disordered" evidence="5">
    <location>
        <begin position="1"/>
        <end position="90"/>
    </location>
</feature>
<feature type="compositionally biased region" description="Basic and acidic residues" evidence="5">
    <location>
        <begin position="1"/>
        <end position="22"/>
    </location>
</feature>
<dbReference type="PANTHER" id="PTHR47793:SF1">
    <property type="entry name" value="HISTONE DEACETYLASE COMPLEX SUBUNIT CTI6"/>
    <property type="match status" value="1"/>
</dbReference>
<gene>
    <name evidence="7" type="ORF">BB559_004996</name>
</gene>
<reference evidence="7 8" key="1">
    <citation type="journal article" date="2018" name="MBio">
        <title>Comparative Genomics Reveals the Core Gene Toolbox for the Fungus-Insect Symbiosis.</title>
        <authorList>
            <person name="Wang Y."/>
            <person name="Stata M."/>
            <person name="Wang W."/>
            <person name="Stajich J.E."/>
            <person name="White M.M."/>
            <person name="Moncalvo J.M."/>
        </authorList>
    </citation>
    <scope>NUCLEOTIDE SEQUENCE [LARGE SCALE GENOMIC DNA]</scope>
    <source>
        <strain evidence="7 8">AUS-77-4</strain>
    </source>
</reference>
<dbReference type="OrthoDB" id="418595at2759"/>
<dbReference type="InterPro" id="IPR019787">
    <property type="entry name" value="Znf_PHD-finger"/>
</dbReference>
<dbReference type="InterPro" id="IPR011011">
    <property type="entry name" value="Znf_FYVE_PHD"/>
</dbReference>
<protein>
    <recommendedName>
        <fullName evidence="6">PHD-type domain-containing protein</fullName>
    </recommendedName>
</protein>
<dbReference type="PANTHER" id="PTHR47793">
    <property type="entry name" value="HISTONE DEACETYLASE COMPLEX SUBUNIT CTI6"/>
    <property type="match status" value="1"/>
</dbReference>
<dbReference type="SUPFAM" id="SSF57903">
    <property type="entry name" value="FYVE/PHD zinc finger"/>
    <property type="match status" value="1"/>
</dbReference>
<feature type="compositionally biased region" description="Basic and acidic residues" evidence="5">
    <location>
        <begin position="308"/>
        <end position="336"/>
    </location>
</feature>
<sequence>MDVENKDPKEHEDPKSDLENHRIIPKRKSRRFLEKNNGNNKEKSRNNQNDLETNPNKDSDSEELKPNKNKRKPQKSEKLTTGDSQTLTGNDDDGTVRCMCGYTNEGEMMIQCEDCHVWQHTLCVGIRDEKNIPDKYYCEKCNEEDHPYIGQLPRTVALAREAEIWTIVSYTGRSKTRQASYKENSNPLLKPNNYTHRNRFRKRSTDTDNDLPNEKYLSEDYLEVNSPRNSKSNHRTSKKLSPKTPYETESTRENSFEELDNKELNNDTPDNSTPTSNRRYAYQNDTYDLENDGYLLKSEKKRRSTSRHKNEKDIDVVGHEKIDKRRKPSEKSKEHNYYTNYRGSKARKTSNNSSDATSSNSISFKKMKNNINSRVEVVINNQPNRQIEVDHKISKVYKKSASQNPNTKFSENKHNISSKELENNNETYLETELNSDMEIGNKHKNIRITDSPSLSDVSQSLTSSVLSEYIRWRNQQKLYSYGGSSSIKIKFPSTRSTIGDMIRRSKQVSDWILKRKEELEAERQMWIECSNAFGNPNSSLFDCKDHLIDDINFDEESKKTLLHDHLQEKYSYYTSEQSSKTPQQYCSEVDNNNQNKPEELSELLSIFEKKVVTSSSSKITNQMAGNKTSFISLPVTPTGSKNLNSEQFSQTVKPSTSPRNLDTDSFNVPKTKIQGVDCLNIKGEPMDVDIMTIKTISNKTQNNEILESVIVAHQNESVAELGFKNVKNDTDNACDSKNTDTKHFNDSNLASVELLDPKGKDDKISSIFVHNNDDNRDKNSANVSLRLRMGILSAPGTPVASKAEFYRETPRSTKKSSFAHNSKKVFSIPNSPSMSSGRIMNKGGLLGMVNGFKDSVLESSSYLDTSSLVGRSGSHRKLDLNDLGGNGHKSKGESLPLTSGNGRVQVKRSFVSDIHEGSNRQNTELCCINCHRNNISSLGMEMHKLVEAIEQFQSNLN</sequence>